<feature type="compositionally biased region" description="Low complexity" evidence="1">
    <location>
        <begin position="50"/>
        <end position="66"/>
    </location>
</feature>
<name>A0A3M7FCU6_HORWE</name>
<gene>
    <name evidence="2" type="ORF">D0861_05815</name>
</gene>
<evidence type="ECO:0000256" key="1">
    <source>
        <dbReference type="SAM" id="MobiDB-lite"/>
    </source>
</evidence>
<feature type="compositionally biased region" description="Basic and acidic residues" evidence="1">
    <location>
        <begin position="439"/>
        <end position="455"/>
    </location>
</feature>
<feature type="region of interest" description="Disordered" evidence="1">
    <location>
        <begin position="540"/>
        <end position="568"/>
    </location>
</feature>
<feature type="compositionally biased region" description="Low complexity" evidence="1">
    <location>
        <begin position="214"/>
        <end position="225"/>
    </location>
</feature>
<feature type="region of interest" description="Disordered" evidence="1">
    <location>
        <begin position="598"/>
        <end position="679"/>
    </location>
</feature>
<feature type="region of interest" description="Disordered" evidence="1">
    <location>
        <begin position="321"/>
        <end position="367"/>
    </location>
</feature>
<feature type="region of interest" description="Disordered" evidence="1">
    <location>
        <begin position="724"/>
        <end position="778"/>
    </location>
</feature>
<feature type="compositionally biased region" description="Polar residues" evidence="1">
    <location>
        <begin position="954"/>
        <end position="967"/>
    </location>
</feature>
<dbReference type="EMBL" id="QWIR01000107">
    <property type="protein sequence ID" value="RMY86663.1"/>
    <property type="molecule type" value="Genomic_DNA"/>
</dbReference>
<feature type="region of interest" description="Disordered" evidence="1">
    <location>
        <begin position="1"/>
        <end position="172"/>
    </location>
</feature>
<feature type="compositionally biased region" description="Polar residues" evidence="1">
    <location>
        <begin position="847"/>
        <end position="861"/>
    </location>
</feature>
<feature type="compositionally biased region" description="Basic and acidic residues" evidence="1">
    <location>
        <begin position="243"/>
        <end position="262"/>
    </location>
</feature>
<evidence type="ECO:0000313" key="2">
    <source>
        <dbReference type="EMBL" id="RMY86663.1"/>
    </source>
</evidence>
<organism evidence="2 3">
    <name type="scientific">Hortaea werneckii</name>
    <name type="common">Black yeast</name>
    <name type="synonym">Cladosporium werneckii</name>
    <dbReference type="NCBI Taxonomy" id="91943"/>
    <lineage>
        <taxon>Eukaryota</taxon>
        <taxon>Fungi</taxon>
        <taxon>Dikarya</taxon>
        <taxon>Ascomycota</taxon>
        <taxon>Pezizomycotina</taxon>
        <taxon>Dothideomycetes</taxon>
        <taxon>Dothideomycetidae</taxon>
        <taxon>Mycosphaerellales</taxon>
        <taxon>Teratosphaeriaceae</taxon>
        <taxon>Hortaea</taxon>
    </lineage>
</organism>
<feature type="region of interest" description="Disordered" evidence="1">
    <location>
        <begin position="406"/>
        <end position="468"/>
    </location>
</feature>
<feature type="compositionally biased region" description="Basic and acidic residues" evidence="1">
    <location>
        <begin position="968"/>
        <end position="982"/>
    </location>
</feature>
<protein>
    <submittedName>
        <fullName evidence="2">Uncharacterized protein</fullName>
    </submittedName>
</protein>
<feature type="compositionally biased region" description="Basic and acidic residues" evidence="1">
    <location>
        <begin position="193"/>
        <end position="208"/>
    </location>
</feature>
<reference evidence="2 3" key="1">
    <citation type="journal article" date="2018" name="BMC Genomics">
        <title>Genomic evidence for intraspecific hybridization in a clonal and extremely halotolerant yeast.</title>
        <authorList>
            <person name="Gostincar C."/>
            <person name="Stajich J.E."/>
            <person name="Zupancic J."/>
            <person name="Zalar P."/>
            <person name="Gunde-Cimerman N."/>
        </authorList>
    </citation>
    <scope>NUCLEOTIDE SEQUENCE [LARGE SCALE GENOMIC DNA]</scope>
    <source>
        <strain evidence="2 3">EXF-2788</strain>
    </source>
</reference>
<feature type="compositionally biased region" description="Gly residues" evidence="1">
    <location>
        <begin position="1001"/>
        <end position="1027"/>
    </location>
</feature>
<dbReference type="AlphaFoldDB" id="A0A3M7FCU6"/>
<feature type="compositionally biased region" description="Basic and acidic residues" evidence="1">
    <location>
        <begin position="14"/>
        <end position="34"/>
    </location>
</feature>
<sequence length="1064" mass="115516">MQHVPSGVFQKLQQQREGEARQEGREPGSDDARGSRGYKRPLAPSSSQVSLSTTDLALASLSSSEASFHREPKAPSLRRPQAQRETSRRRLRTKSSSEQPVPSGAGSVHQRSGPGSRTPSPTPRESASTQVPSQLLGGCAGSNASVLRHTGPSHNLDKLPESPGSDKSTFTYHVAQQEATAEQLRSLLSVQKDNGKHSELLAKRRASEPHTQVSLSHSDSSSGKVSSKESKLSRASSFAMLLRHNEPDYRLFKKKSQPEEHLRKRNPPSHSKPSPPRRTPSFYAPAVVEDSSILPLNLQQSSHSLATVEMATAISQPAVSNFVPPKAREPSPRRPIKRVSTWTAEKDSRSPTPPIAPMRVTSPTVSKRPRLISIPKLPDLPKPALQPIVLPQSLQIANSVQQPHIKSIQPVRSSPSPSRSHSRESERGRTRIRSSSQRYSDRSKPEEFKARHYHDVTPPNVDPSPSGHSLFRHNDHYFRTFLPETTYMKVFTPTLIPPSQDYFRPIPSSVSTEHMPLALRPTSPDKSPPPSPIVLDLLHSPAVTPAPPSTSSGSAIRPSLGQRKRGSLLKTLRRSAAATVTFEPPTIGVTHASLVSTPLGEHFMGGSSAKRRDVDVSSGSSEASTPGYFARPRLKHQSSEASSSLLSPTDVGDRGARRPQLGHSQSSSEHLSPLTLPKPKSRLRHSATLEDIQDADVSSVVPKLHNAEVDAELRFASEQLNKAVTAQEPGQASVEERKSLSWLPSEMTRLNTPPEEPHLPSNTESSEQFPDKSKLGKLNGKMRTAIKQLLTGRLPGPSVIKSTGLDPPTHVPAKRSRSITRKLSVTTLLHKASLPQITKLKKKPSESHLTPPQPDQLSSRPSFDLTVTDFEQTPFVQRYGNTLRAEHNRIRNLVDATLDDDRDDEELAQLGFELDVPDHLPNSPLCPLSSRHRSGGKGICPLHGRRKLAPSSPSPSNGHQLQQQRTPTKLEPRIVYEGRVDNGVESWRGGHGTAISRPAAVGGGGGGVSGNGGGNGNGNGNGGGGGNLEYEGGNSFKRQRTSHGRGGEERTWRSGNGDASGRFS</sequence>
<comment type="caution">
    <text evidence="2">The sequence shown here is derived from an EMBL/GenBank/DDBJ whole genome shotgun (WGS) entry which is preliminary data.</text>
</comment>
<accession>A0A3M7FCU6</accession>
<dbReference type="OrthoDB" id="3648773at2759"/>
<feature type="region of interest" description="Disordered" evidence="1">
    <location>
        <begin position="835"/>
        <end position="861"/>
    </location>
</feature>
<evidence type="ECO:0000313" key="3">
    <source>
        <dbReference type="Proteomes" id="UP000268823"/>
    </source>
</evidence>
<dbReference type="Proteomes" id="UP000268823">
    <property type="component" value="Unassembled WGS sequence"/>
</dbReference>
<feature type="region of interest" description="Disordered" evidence="1">
    <location>
        <begin position="188"/>
        <end position="286"/>
    </location>
</feature>
<feature type="region of interest" description="Disordered" evidence="1">
    <location>
        <begin position="794"/>
        <end position="819"/>
    </location>
</feature>
<feature type="region of interest" description="Disordered" evidence="1">
    <location>
        <begin position="926"/>
        <end position="1064"/>
    </location>
</feature>
<proteinExistence type="predicted"/>